<evidence type="ECO:0000313" key="2">
    <source>
        <dbReference type="EMBL" id="KAA5541882.1"/>
    </source>
</evidence>
<accession>A0A5M6D6L2</accession>
<comment type="caution">
    <text evidence="2">The sequence shown here is derived from an EMBL/GenBank/DDBJ whole genome shotgun (WGS) entry which is preliminary data.</text>
</comment>
<organism evidence="2 3">
    <name type="scientific">Roseiconus nitratireducens</name>
    <dbReference type="NCBI Taxonomy" id="2605748"/>
    <lineage>
        <taxon>Bacteria</taxon>
        <taxon>Pseudomonadati</taxon>
        <taxon>Planctomycetota</taxon>
        <taxon>Planctomycetia</taxon>
        <taxon>Pirellulales</taxon>
        <taxon>Pirellulaceae</taxon>
        <taxon>Roseiconus</taxon>
    </lineage>
</organism>
<evidence type="ECO:0000313" key="3">
    <source>
        <dbReference type="Proteomes" id="UP000324479"/>
    </source>
</evidence>
<gene>
    <name evidence="2" type="ORF">FYK55_16935</name>
</gene>
<dbReference type="Pfam" id="PF06054">
    <property type="entry name" value="CoiA_nuc"/>
    <property type="match status" value="1"/>
</dbReference>
<proteinExistence type="predicted"/>
<keyword evidence="3" id="KW-1185">Reference proteome</keyword>
<feature type="domain" description="Competence protein CoiA nuclease-like" evidence="1">
    <location>
        <begin position="70"/>
        <end position="147"/>
    </location>
</feature>
<reference evidence="2 3" key="1">
    <citation type="submission" date="2019-08" db="EMBL/GenBank/DDBJ databases">
        <authorList>
            <person name="Dhanesh K."/>
            <person name="Kumar G."/>
            <person name="Sasikala C."/>
            <person name="Venkata Ramana C."/>
        </authorList>
    </citation>
    <scope>NUCLEOTIDE SEQUENCE [LARGE SCALE GENOMIC DNA]</scope>
    <source>
        <strain evidence="2 3">JC645</strain>
    </source>
</reference>
<evidence type="ECO:0000259" key="1">
    <source>
        <dbReference type="Pfam" id="PF06054"/>
    </source>
</evidence>
<dbReference type="Proteomes" id="UP000324479">
    <property type="component" value="Unassembled WGS sequence"/>
</dbReference>
<name>A0A5M6D6L2_9BACT</name>
<dbReference type="AlphaFoldDB" id="A0A5M6D6L2"/>
<protein>
    <recommendedName>
        <fullName evidence="1">Competence protein CoiA nuclease-like domain-containing protein</fullName>
    </recommendedName>
</protein>
<sequence>MPLKAIVNDDSVIAPLLSEDQWQDLRSNLRKGHLEAILPCCGRRCFARESKLGTRHFYHVRRSGCNTPAESLEHLRAKEHLAIGGAKAGWQIDVEVSGDGWRADVLATRNESKVAFEVQWSSQTLNETERRHARYVGSGIRCAWLFRKIPKGALPNRDVPMFEINCDDRSIPKVMRLPLSEFGRAMLSGKFRFCDRTIAASRQVLDLEVFDYDCWKCNRQSHVFQVSNDSHSPLSRHGDPVEAYLHDGFPKGPEYCPEAFEYLDRLKRDSQWSHLLFGEIKDRYSRAAQTSYLSQGCPHCDAIFGEHYLGKELLSKTPILCHQLVARLEVPIVVDQAHWCYSPTRSFCC</sequence>
<dbReference type="RefSeq" id="WP_150077616.1">
    <property type="nucleotide sequence ID" value="NZ_VWOX01000009.1"/>
</dbReference>
<dbReference type="EMBL" id="VWOX01000009">
    <property type="protein sequence ID" value="KAA5541882.1"/>
    <property type="molecule type" value="Genomic_DNA"/>
</dbReference>
<dbReference type="InterPro" id="IPR010330">
    <property type="entry name" value="CoiA_nuc"/>
</dbReference>